<gene>
    <name evidence="1" type="ORF">V6N12_071067</name>
</gene>
<organism evidence="1 2">
    <name type="scientific">Hibiscus sabdariffa</name>
    <name type="common">roselle</name>
    <dbReference type="NCBI Taxonomy" id="183260"/>
    <lineage>
        <taxon>Eukaryota</taxon>
        <taxon>Viridiplantae</taxon>
        <taxon>Streptophyta</taxon>
        <taxon>Embryophyta</taxon>
        <taxon>Tracheophyta</taxon>
        <taxon>Spermatophyta</taxon>
        <taxon>Magnoliopsida</taxon>
        <taxon>eudicotyledons</taxon>
        <taxon>Gunneridae</taxon>
        <taxon>Pentapetalae</taxon>
        <taxon>rosids</taxon>
        <taxon>malvids</taxon>
        <taxon>Malvales</taxon>
        <taxon>Malvaceae</taxon>
        <taxon>Malvoideae</taxon>
        <taxon>Hibiscus</taxon>
    </lineage>
</organism>
<name>A0ABR2FIX6_9ROSI</name>
<sequence>MSIVDRSNLEKVKEAGDSMKDNVLFEEECDSGKESTPSKQSYATVVLGENGHAMGLNLSLVQDKNVVNDEDVLVEMNDSFPTI</sequence>
<protein>
    <submittedName>
        <fullName evidence="1">Uncharacterized protein</fullName>
    </submittedName>
</protein>
<dbReference type="EMBL" id="JBBPBM010000006">
    <property type="protein sequence ID" value="KAK8580815.1"/>
    <property type="molecule type" value="Genomic_DNA"/>
</dbReference>
<evidence type="ECO:0000313" key="2">
    <source>
        <dbReference type="Proteomes" id="UP001472677"/>
    </source>
</evidence>
<reference evidence="1 2" key="1">
    <citation type="journal article" date="2024" name="G3 (Bethesda)">
        <title>Genome assembly of Hibiscus sabdariffa L. provides insights into metabolisms of medicinal natural products.</title>
        <authorList>
            <person name="Kim T."/>
        </authorList>
    </citation>
    <scope>NUCLEOTIDE SEQUENCE [LARGE SCALE GENOMIC DNA]</scope>
    <source>
        <strain evidence="1">TK-2024</strain>
        <tissue evidence="1">Old leaves</tissue>
    </source>
</reference>
<comment type="caution">
    <text evidence="1">The sequence shown here is derived from an EMBL/GenBank/DDBJ whole genome shotgun (WGS) entry which is preliminary data.</text>
</comment>
<accession>A0ABR2FIX6</accession>
<evidence type="ECO:0000313" key="1">
    <source>
        <dbReference type="EMBL" id="KAK8580815.1"/>
    </source>
</evidence>
<keyword evidence="2" id="KW-1185">Reference proteome</keyword>
<dbReference type="Proteomes" id="UP001472677">
    <property type="component" value="Unassembled WGS sequence"/>
</dbReference>
<proteinExistence type="predicted"/>